<dbReference type="Proteomes" id="UP000036902">
    <property type="component" value="Chromosome"/>
</dbReference>
<organism evidence="1 2">
    <name type="scientific">Thauera humireducens</name>
    <dbReference type="NCBI Taxonomy" id="1134435"/>
    <lineage>
        <taxon>Bacteria</taxon>
        <taxon>Pseudomonadati</taxon>
        <taxon>Pseudomonadota</taxon>
        <taxon>Betaproteobacteria</taxon>
        <taxon>Rhodocyclales</taxon>
        <taxon>Zoogloeaceae</taxon>
        <taxon>Thauera</taxon>
    </lineage>
</organism>
<reference evidence="2" key="1">
    <citation type="submission" date="2016-03" db="EMBL/GenBank/DDBJ databases">
        <authorList>
            <person name="Ma C."/>
            <person name="Zhou S."/>
            <person name="Yang G."/>
        </authorList>
    </citation>
    <scope>NUCLEOTIDE SEQUENCE [LARGE SCALE GENOMIC DNA]</scope>
    <source>
        <strain evidence="2">SgZ-1</strain>
    </source>
</reference>
<dbReference type="KEGG" id="thu:AC731_005540"/>
<gene>
    <name evidence="1" type="ORF">AC731_005540</name>
</gene>
<dbReference type="STRING" id="1134435.AC731_005540"/>
<sequence length="231" mass="25117">MIADIRAAVGDKTGKIMLGELAAHIGKIYELGEAHREECMRWERAMMTAIGADSIGDVVEAIRQLEANNRIRGENCDTLRQQILERDSAREIMDAQIIAASETLAPCVLGDVDTSDMGLQEIAEAVAVAMADTAAKLGRAISDNEALRMQLSEAYAERDEIRLRNDSPPADQPVGYLVRATKRKPRTLHDEDKAREAALGAIRAGAPRAEVFALVPVGQAKRGAEWKEAKG</sequence>
<keyword evidence="2" id="KW-1185">Reference proteome</keyword>
<accession>A0A127K4B6</accession>
<dbReference type="AlphaFoldDB" id="A0A127K4B6"/>
<name>A0A127K4B6_9RHOO</name>
<dbReference type="EMBL" id="CP014646">
    <property type="protein sequence ID" value="AMO36444.1"/>
    <property type="molecule type" value="Genomic_DNA"/>
</dbReference>
<proteinExistence type="predicted"/>
<protein>
    <submittedName>
        <fullName evidence="1">Uncharacterized protein</fullName>
    </submittedName>
</protein>
<evidence type="ECO:0000313" key="2">
    <source>
        <dbReference type="Proteomes" id="UP000036902"/>
    </source>
</evidence>
<evidence type="ECO:0000313" key="1">
    <source>
        <dbReference type="EMBL" id="AMO36444.1"/>
    </source>
</evidence>